<proteinExistence type="predicted"/>
<dbReference type="AlphaFoldDB" id="B9SVG0"/>
<reference evidence="2" key="1">
    <citation type="journal article" date="2010" name="Nat. Biotechnol.">
        <title>Draft genome sequence of the oilseed species Ricinus communis.</title>
        <authorList>
            <person name="Chan A.P."/>
            <person name="Crabtree J."/>
            <person name="Zhao Q."/>
            <person name="Lorenzi H."/>
            <person name="Orvis J."/>
            <person name="Puiu D."/>
            <person name="Melake-Berhan A."/>
            <person name="Jones K.M."/>
            <person name="Redman J."/>
            <person name="Chen G."/>
            <person name="Cahoon E.B."/>
            <person name="Gedil M."/>
            <person name="Stanke M."/>
            <person name="Haas B.J."/>
            <person name="Wortman J.R."/>
            <person name="Fraser-Liggett C.M."/>
            <person name="Ravel J."/>
            <person name="Rabinowicz P.D."/>
        </authorList>
    </citation>
    <scope>NUCLEOTIDE SEQUENCE [LARGE SCALE GENOMIC DNA]</scope>
    <source>
        <strain evidence="2">cv. Hale</strain>
    </source>
</reference>
<dbReference type="InParanoid" id="B9SVG0"/>
<dbReference type="EMBL" id="EQ974167">
    <property type="protein sequence ID" value="EEF32422.1"/>
    <property type="molecule type" value="Genomic_DNA"/>
</dbReference>
<name>B9SVG0_RICCO</name>
<organism evidence="1 2">
    <name type="scientific">Ricinus communis</name>
    <name type="common">Castor bean</name>
    <dbReference type="NCBI Taxonomy" id="3988"/>
    <lineage>
        <taxon>Eukaryota</taxon>
        <taxon>Viridiplantae</taxon>
        <taxon>Streptophyta</taxon>
        <taxon>Embryophyta</taxon>
        <taxon>Tracheophyta</taxon>
        <taxon>Spermatophyta</taxon>
        <taxon>Magnoliopsida</taxon>
        <taxon>eudicotyledons</taxon>
        <taxon>Gunneridae</taxon>
        <taxon>Pentapetalae</taxon>
        <taxon>rosids</taxon>
        <taxon>fabids</taxon>
        <taxon>Malpighiales</taxon>
        <taxon>Euphorbiaceae</taxon>
        <taxon>Acalyphoideae</taxon>
        <taxon>Acalypheae</taxon>
        <taxon>Ricinus</taxon>
    </lineage>
</organism>
<dbReference type="Proteomes" id="UP000008311">
    <property type="component" value="Unassembled WGS sequence"/>
</dbReference>
<sequence length="176" mass="20546">MLKIPFALKEWMLKNFSSGFNIQRYQRWKCIFGVAIWRIWAWRNEDIFREGVVRRKSLFVEVTVKTDEILHGNSINLDDSTRESRKEILISCLTKLARVGVVVRDCCGNWVVGFAMNIGSCSITEAERGIEDFRCWKLKLIVAVLLIWFKVRDIVVKSHYLHDMESPSGLVWSMDS</sequence>
<evidence type="ECO:0008006" key="3">
    <source>
        <dbReference type="Google" id="ProtNLM"/>
    </source>
</evidence>
<evidence type="ECO:0000313" key="1">
    <source>
        <dbReference type="EMBL" id="EEF32422.1"/>
    </source>
</evidence>
<protein>
    <recommendedName>
        <fullName evidence="3">Reverse transcriptase zinc-binding domain-containing protein</fullName>
    </recommendedName>
</protein>
<accession>B9SVG0</accession>
<keyword evidence="2" id="KW-1185">Reference proteome</keyword>
<evidence type="ECO:0000313" key="2">
    <source>
        <dbReference type="Proteomes" id="UP000008311"/>
    </source>
</evidence>
<gene>
    <name evidence="1" type="ORF">RCOM_0131490</name>
</gene>